<dbReference type="InterPro" id="IPR011989">
    <property type="entry name" value="ARM-like"/>
</dbReference>
<evidence type="ECO:0000313" key="1">
    <source>
        <dbReference type="EMBL" id="WMV41196.1"/>
    </source>
</evidence>
<keyword evidence="2" id="KW-1185">Reference proteome</keyword>
<dbReference type="AlphaFoldDB" id="A0AAF0U8Q3"/>
<protein>
    <submittedName>
        <fullName evidence="1">Uncharacterized protein</fullName>
    </submittedName>
</protein>
<dbReference type="InterPro" id="IPR016024">
    <property type="entry name" value="ARM-type_fold"/>
</dbReference>
<evidence type="ECO:0000313" key="2">
    <source>
        <dbReference type="Proteomes" id="UP001234989"/>
    </source>
</evidence>
<organism evidence="1 2">
    <name type="scientific">Solanum verrucosum</name>
    <dbReference type="NCBI Taxonomy" id="315347"/>
    <lineage>
        <taxon>Eukaryota</taxon>
        <taxon>Viridiplantae</taxon>
        <taxon>Streptophyta</taxon>
        <taxon>Embryophyta</taxon>
        <taxon>Tracheophyta</taxon>
        <taxon>Spermatophyta</taxon>
        <taxon>Magnoliopsida</taxon>
        <taxon>eudicotyledons</taxon>
        <taxon>Gunneridae</taxon>
        <taxon>Pentapetalae</taxon>
        <taxon>asterids</taxon>
        <taxon>lamiids</taxon>
        <taxon>Solanales</taxon>
        <taxon>Solanaceae</taxon>
        <taxon>Solanoideae</taxon>
        <taxon>Solaneae</taxon>
        <taxon>Solanum</taxon>
    </lineage>
</organism>
<sequence length="356" mass="40521">MGVYTARKSPKECRPSRSHPCKSCRRRVLNKGIKTWGAPKGLACRRRPCAARGSTKRARVRWPRRAFVGRRCDVALLDLSRHDTSMSIAKPQGAHGSDPACMAKGNKVISGRKENRNLLKFKSFSSPLNCRLFQQYVVDEWIKTETQRLDFASFNQDLFKTEMLGGLLDVLRRAERESSQVLPDLFHIVRISEDGLKEFITWKLGTLEPWYLLHDRVALSDIRLWSSPVANRPVHIAPILHLVQQLCLALNDEFRKCLPDILPCCIQVLTDAERFNDYTYVIPILHTLEVFGDEHMHLLFPALIRLFKVDASVEVRCGAIKTLTRLIPCVQVTGHVSSLVHHLKLVLDGSDFSPSH</sequence>
<dbReference type="SUPFAM" id="SSF48371">
    <property type="entry name" value="ARM repeat"/>
    <property type="match status" value="1"/>
</dbReference>
<accession>A0AAF0U8Q3</accession>
<dbReference type="EMBL" id="CP133619">
    <property type="protein sequence ID" value="WMV41196.1"/>
    <property type="molecule type" value="Genomic_DNA"/>
</dbReference>
<proteinExistence type="predicted"/>
<dbReference type="Proteomes" id="UP001234989">
    <property type="component" value="Chromosome 8"/>
</dbReference>
<reference evidence="1" key="1">
    <citation type="submission" date="2023-08" db="EMBL/GenBank/DDBJ databases">
        <title>A de novo genome assembly of Solanum verrucosum Schlechtendal, a Mexican diploid species geographically isolated from the other diploid A-genome species in potato relatives.</title>
        <authorList>
            <person name="Hosaka K."/>
        </authorList>
    </citation>
    <scope>NUCLEOTIDE SEQUENCE</scope>
    <source>
        <tissue evidence="1">Young leaves</tissue>
    </source>
</reference>
<gene>
    <name evidence="1" type="ORF">MTR67_034581</name>
</gene>
<name>A0AAF0U8Q3_SOLVR</name>
<dbReference type="Gene3D" id="1.25.10.10">
    <property type="entry name" value="Leucine-rich Repeat Variant"/>
    <property type="match status" value="1"/>
</dbReference>